<reference evidence="7 8" key="1">
    <citation type="journal article" date="2011" name="Proc. Natl. Acad. Sci. U.S.A.">
        <title>Comparative genomics of xylose-fermenting fungi for enhanced biofuel production.</title>
        <authorList>
            <person name="Wohlbach D.J."/>
            <person name="Kuo A."/>
            <person name="Sato T.K."/>
            <person name="Potts K.M."/>
            <person name="Salamov A.A."/>
            <person name="LaButti K.M."/>
            <person name="Sun H."/>
            <person name="Clum A."/>
            <person name="Pangilinan J.L."/>
            <person name="Lindquist E.A."/>
            <person name="Lucas S."/>
            <person name="Lapidus A."/>
            <person name="Jin M."/>
            <person name="Gunawan C."/>
            <person name="Balan V."/>
            <person name="Dale B.E."/>
            <person name="Jeffries T.W."/>
            <person name="Zinkel R."/>
            <person name="Barry K.W."/>
            <person name="Grigoriev I.V."/>
            <person name="Gasch A.P."/>
        </authorList>
    </citation>
    <scope>NUCLEOTIDE SEQUENCE [LARGE SCALE GENOMIC DNA]</scope>
    <source>
        <strain evidence="7">ATCC 10573</strain>
        <strain evidence="8">ATCC 10573 / BCRC 21748 / CBS 615 / JCM 9827 / NBRC 10315 / NRRL Y-1498 / VKM Y-70</strain>
    </source>
</reference>
<evidence type="ECO:0000256" key="3">
    <source>
        <dbReference type="ARBA" id="ARBA00023004"/>
    </source>
</evidence>
<dbReference type="CDD" id="cd19165">
    <property type="entry name" value="HemeO"/>
    <property type="match status" value="1"/>
</dbReference>
<dbReference type="OrthoDB" id="652091at2759"/>
<dbReference type="KEGG" id="cten:18247666"/>
<evidence type="ECO:0000256" key="1">
    <source>
        <dbReference type="ARBA" id="ARBA00022617"/>
    </source>
</evidence>
<keyword evidence="2 4" id="KW-0479">Metal-binding</keyword>
<keyword evidence="3 4" id="KW-0408">Iron</keyword>
<dbReference type="PANTHER" id="PTHR10720">
    <property type="entry name" value="HEME OXYGENASE"/>
    <property type="match status" value="1"/>
</dbReference>
<name>G3BBA6_CANTC</name>
<evidence type="ECO:0000313" key="7">
    <source>
        <dbReference type="EMBL" id="EGV62553.1"/>
    </source>
</evidence>
<evidence type="ECO:0000256" key="5">
    <source>
        <dbReference type="SAM" id="Phobius"/>
    </source>
</evidence>
<dbReference type="GeneID" id="18247666"/>
<dbReference type="EMBL" id="GL996527">
    <property type="protein sequence ID" value="EGV62553.1"/>
    <property type="molecule type" value="Genomic_DNA"/>
</dbReference>
<evidence type="ECO:0000256" key="4">
    <source>
        <dbReference type="PIRSR" id="PIRSR000343-2"/>
    </source>
</evidence>
<dbReference type="HOGENOM" id="CLU_049906_0_0_1"/>
<dbReference type="Proteomes" id="UP000000707">
    <property type="component" value="Unassembled WGS sequence"/>
</dbReference>
<dbReference type="Pfam" id="PF01126">
    <property type="entry name" value="Heme_oxygenase"/>
    <property type="match status" value="1"/>
</dbReference>
<sequence length="287" mass="33714">MPAKLGQQEILPLKNDVGALANRINTETRGLHDKIDKQVTLKLAIAYRDPKIYRQGLQSFYHVFQSIERSINRELAKSNDDDMTRLLRSVWKPVMARTENAEKDLLFYYDNTREKFETPIMPEQIKFSNHIEQATKQKPYLLLAYMHVMYLALFAGGRIMRSSISKATGLFPHVPGHSYDEIVKMGTNFYTFNVEDEDFLRIIFKRDYELFTRNTLTEEQKQDIVEEAKYIFAQNSVCVSELEKHNLTKIQQKWSYIAITKGYYVLMGVLCLTVLYYVRRILLHIVF</sequence>
<dbReference type="eggNOG" id="KOG4480">
    <property type="taxonomic scope" value="Eukaryota"/>
</dbReference>
<evidence type="ECO:0000313" key="8">
    <source>
        <dbReference type="Proteomes" id="UP000000707"/>
    </source>
</evidence>
<keyword evidence="8" id="KW-1185">Reference proteome</keyword>
<feature type="transmembrane region" description="Helical" evidence="5">
    <location>
        <begin position="254"/>
        <end position="278"/>
    </location>
</feature>
<dbReference type="PIRSF" id="PIRSF000343">
    <property type="entry name" value="Haem_Oase"/>
    <property type="match status" value="1"/>
</dbReference>
<dbReference type="GO" id="GO:0006788">
    <property type="term" value="P:heme oxidation"/>
    <property type="evidence" value="ECO:0007669"/>
    <property type="project" value="InterPro"/>
</dbReference>
<dbReference type="AlphaFoldDB" id="G3BBA6"/>
<dbReference type="PANTHER" id="PTHR10720:SF0">
    <property type="entry name" value="HEME OXYGENASE"/>
    <property type="match status" value="1"/>
</dbReference>
<keyword evidence="5" id="KW-0472">Membrane</keyword>
<organism evidence="8">
    <name type="scientific">Candida tenuis (strain ATCC 10573 / BCRC 21748 / CBS 615 / JCM 9827 / NBRC 10315 / NRRL Y-1498 / VKM Y-70)</name>
    <name type="common">Yeast</name>
    <name type="synonym">Yamadazyma tenuis</name>
    <dbReference type="NCBI Taxonomy" id="590646"/>
    <lineage>
        <taxon>Eukaryota</taxon>
        <taxon>Fungi</taxon>
        <taxon>Dikarya</taxon>
        <taxon>Ascomycota</taxon>
        <taxon>Saccharomycotina</taxon>
        <taxon>Pichiomycetes</taxon>
        <taxon>Debaryomycetaceae</taxon>
        <taxon>Yamadazyma</taxon>
    </lineage>
</organism>
<evidence type="ECO:0000256" key="2">
    <source>
        <dbReference type="ARBA" id="ARBA00022723"/>
    </source>
</evidence>
<dbReference type="GO" id="GO:0004392">
    <property type="term" value="F:heme oxygenase (decyclizing) activity"/>
    <property type="evidence" value="ECO:0007669"/>
    <property type="project" value="InterPro"/>
</dbReference>
<proteinExistence type="predicted"/>
<feature type="binding site" description="axial binding residue" evidence="4">
    <location>
        <position position="32"/>
    </location>
    <ligand>
        <name>heme b</name>
        <dbReference type="ChEBI" id="CHEBI:60344"/>
    </ligand>
    <ligandPart>
        <name>Fe</name>
        <dbReference type="ChEBI" id="CHEBI:18248"/>
    </ligandPart>
</feature>
<dbReference type="STRING" id="590646.G3BBA6"/>
<keyword evidence="5" id="KW-1133">Transmembrane helix</keyword>
<dbReference type="SUPFAM" id="SSF48613">
    <property type="entry name" value="Heme oxygenase-like"/>
    <property type="match status" value="1"/>
</dbReference>
<protein>
    <submittedName>
        <fullName evidence="6">Heme oxygenase</fullName>
    </submittedName>
</protein>
<dbReference type="Gene3D" id="1.20.910.10">
    <property type="entry name" value="Heme oxygenase-like"/>
    <property type="match status" value="1"/>
</dbReference>
<evidence type="ECO:0000313" key="6">
    <source>
        <dbReference type="EMBL" id="EGV62552.1"/>
    </source>
</evidence>
<accession>G3BBA6</accession>
<dbReference type="GO" id="GO:0046872">
    <property type="term" value="F:metal ion binding"/>
    <property type="evidence" value="ECO:0007669"/>
    <property type="project" value="UniProtKB-KW"/>
</dbReference>
<gene>
    <name evidence="7" type="ORF">CANTEDRAFT_115001</name>
</gene>
<dbReference type="InterPro" id="IPR002051">
    <property type="entry name" value="Haem_Oase"/>
</dbReference>
<keyword evidence="5" id="KW-0812">Transmembrane</keyword>
<keyword evidence="1" id="KW-0349">Heme</keyword>
<dbReference type="InterPro" id="IPR016084">
    <property type="entry name" value="Haem_Oase-like_multi-hlx"/>
</dbReference>
<dbReference type="InterPro" id="IPR016053">
    <property type="entry name" value="Haem_Oase-like"/>
</dbReference>
<dbReference type="EMBL" id="GL996527">
    <property type="protein sequence ID" value="EGV62552.1"/>
    <property type="molecule type" value="Genomic_DNA"/>
</dbReference>
<feature type="transmembrane region" description="Helical" evidence="5">
    <location>
        <begin position="140"/>
        <end position="160"/>
    </location>
</feature>